<dbReference type="NCBIfam" id="TIGR03635">
    <property type="entry name" value="uS17_bact"/>
    <property type="match status" value="1"/>
</dbReference>
<dbReference type="GO" id="GO:0003735">
    <property type="term" value="F:structural constituent of ribosome"/>
    <property type="evidence" value="ECO:0007669"/>
    <property type="project" value="InterPro"/>
</dbReference>
<comment type="function">
    <text evidence="1">One of the primary rRNA binding proteins, it binds specifically to the 5'-end of 16S ribosomal RNA.</text>
</comment>
<proteinExistence type="inferred from homology"/>
<evidence type="ECO:0000313" key="8">
    <source>
        <dbReference type="EMBL" id="QES95296.1"/>
    </source>
</evidence>
<sequence length="79" mass="9307">MTSNQKIGIVISKKMKKTVSVIVESKYKHKKYYKILVKLKKYLVHDEDNKCSIGDKILFKQCKPISKKKCWTLINVFTK</sequence>
<name>A0A5J6DUM3_9STRA</name>
<dbReference type="GO" id="GO:0005840">
    <property type="term" value="C:ribosome"/>
    <property type="evidence" value="ECO:0007669"/>
    <property type="project" value="UniProtKB-KW"/>
</dbReference>
<dbReference type="Pfam" id="PF00366">
    <property type="entry name" value="Ribosomal_S17"/>
    <property type="match status" value="1"/>
</dbReference>
<dbReference type="EMBL" id="MG273660">
    <property type="protein sequence ID" value="QES95296.1"/>
    <property type="molecule type" value="Genomic_DNA"/>
</dbReference>
<reference evidence="8" key="1">
    <citation type="journal article" date="2019" name="Am. J. Bot.">
        <title>A single loss of photosynthesis in the diatom order Bacillariales (Bacillariophyta).</title>
        <authorList>
            <person name="Onyshchenko A."/>
            <person name="Ruck E.C."/>
            <person name="Nakov T."/>
            <person name="Alverson A.J."/>
        </authorList>
    </citation>
    <scope>NUCLEOTIDE SEQUENCE</scope>
    <source>
        <strain evidence="8">Nitz4</strain>
    </source>
</reference>
<evidence type="ECO:0000256" key="2">
    <source>
        <dbReference type="ARBA" id="ARBA00010254"/>
    </source>
</evidence>
<evidence type="ECO:0000256" key="3">
    <source>
        <dbReference type="ARBA" id="ARBA00022730"/>
    </source>
</evidence>
<dbReference type="GO" id="GO:0019843">
    <property type="term" value="F:rRNA binding"/>
    <property type="evidence" value="ECO:0007669"/>
    <property type="project" value="UniProtKB-KW"/>
</dbReference>
<evidence type="ECO:0000256" key="5">
    <source>
        <dbReference type="ARBA" id="ARBA00022980"/>
    </source>
</evidence>
<gene>
    <name evidence="8" type="primary">rps17</name>
</gene>
<dbReference type="NCBIfam" id="NF004123">
    <property type="entry name" value="PRK05610.1"/>
    <property type="match status" value="1"/>
</dbReference>
<dbReference type="PANTHER" id="PTHR10744">
    <property type="entry name" value="40S RIBOSOMAL PROTEIN S11 FAMILY MEMBER"/>
    <property type="match status" value="1"/>
</dbReference>
<dbReference type="HAMAP" id="MF_01345_B">
    <property type="entry name" value="Ribosomal_uS17_B"/>
    <property type="match status" value="1"/>
</dbReference>
<keyword evidence="3" id="KW-0699">rRNA-binding</keyword>
<dbReference type="Gene3D" id="2.40.50.140">
    <property type="entry name" value="Nucleic acid-binding proteins"/>
    <property type="match status" value="1"/>
</dbReference>
<dbReference type="CDD" id="cd00364">
    <property type="entry name" value="Ribosomal_uS17"/>
    <property type="match status" value="1"/>
</dbReference>
<geneLocation type="plastid" evidence="8"/>
<evidence type="ECO:0000256" key="6">
    <source>
        <dbReference type="ARBA" id="ARBA00023274"/>
    </source>
</evidence>
<dbReference type="InterPro" id="IPR019984">
    <property type="entry name" value="Ribosomal_uS17_bact/chlr"/>
</dbReference>
<keyword evidence="5 8" id="KW-0689">Ribosomal protein</keyword>
<dbReference type="SUPFAM" id="SSF50249">
    <property type="entry name" value="Nucleic acid-binding proteins"/>
    <property type="match status" value="1"/>
</dbReference>
<organism evidence="8">
    <name type="scientific">Nitzschia sp.</name>
    <name type="common">in: diatoms</name>
    <dbReference type="NCBI Taxonomy" id="1884248"/>
    <lineage>
        <taxon>Eukaryota</taxon>
        <taxon>Sar</taxon>
        <taxon>Stramenopiles</taxon>
        <taxon>Ochrophyta</taxon>
        <taxon>Bacillariophyta</taxon>
        <taxon>Bacillariophyceae</taxon>
        <taxon>Bacillariophycidae</taxon>
        <taxon>Bacillariales</taxon>
        <taxon>Bacillariaceae</taxon>
        <taxon>Nitzschia</taxon>
    </lineage>
</organism>
<dbReference type="AlphaFoldDB" id="A0A5J6DUM3"/>
<dbReference type="PANTHER" id="PTHR10744:SF1">
    <property type="entry name" value="SMALL RIBOSOMAL SUBUNIT PROTEIN US17M"/>
    <property type="match status" value="1"/>
</dbReference>
<dbReference type="PRINTS" id="PR00973">
    <property type="entry name" value="RIBOSOMALS17"/>
</dbReference>
<accession>A0A5J6DUM3</accession>
<keyword evidence="6" id="KW-0687">Ribonucleoprotein</keyword>
<comment type="similarity">
    <text evidence="2">Belongs to the universal ribosomal protein uS17 family.</text>
</comment>
<evidence type="ECO:0000256" key="7">
    <source>
        <dbReference type="ARBA" id="ARBA00035251"/>
    </source>
</evidence>
<keyword evidence="4" id="KW-0694">RNA-binding</keyword>
<dbReference type="InterPro" id="IPR000266">
    <property type="entry name" value="Ribosomal_uS17"/>
</dbReference>
<dbReference type="GO" id="GO:1990904">
    <property type="term" value="C:ribonucleoprotein complex"/>
    <property type="evidence" value="ECO:0007669"/>
    <property type="project" value="UniProtKB-KW"/>
</dbReference>
<keyword evidence="8" id="KW-0934">Plastid</keyword>
<evidence type="ECO:0000256" key="1">
    <source>
        <dbReference type="ARBA" id="ARBA00002932"/>
    </source>
</evidence>
<dbReference type="GO" id="GO:0006412">
    <property type="term" value="P:translation"/>
    <property type="evidence" value="ECO:0007669"/>
    <property type="project" value="InterPro"/>
</dbReference>
<protein>
    <recommendedName>
        <fullName evidence="7">Small ribosomal subunit protein uS17c</fullName>
    </recommendedName>
</protein>
<dbReference type="InterPro" id="IPR012340">
    <property type="entry name" value="NA-bd_OB-fold"/>
</dbReference>
<evidence type="ECO:0000256" key="4">
    <source>
        <dbReference type="ARBA" id="ARBA00022884"/>
    </source>
</evidence>
<dbReference type="GO" id="GO:0005739">
    <property type="term" value="C:mitochondrion"/>
    <property type="evidence" value="ECO:0007669"/>
    <property type="project" value="TreeGrafter"/>
</dbReference>